<sequence>MASKTLMIKAHKKQLSHMFYHRGLFSSAKDVCFLVVFLSAVFILAVCEPCAVKEVQNQCKFEGCRNFDSQGVADGYVGSASVLRNPVRQHYSQNLCHPSDLFCFPSTLSVFEDDEIGAELEELDASELQSEGFSSVLKGKRNLNELPYQGNFRFLCGRKVSCYSYQEDGFPELSSGESISRNGLRTDVSSCVNPLLDKTIDTNGSSFSFEDGLSTPPVEINPSVLNWGHRNMYHSSLAYLNVTNLDKNNVLRIYDPSSSDPQFYPCDSSDLLLAPGENASICFVFLPTRLGLASAKLIIQTSLGGFLIQGKGFSVESPYQIHSEGSLDISPGSRRRKSLSLFNSLDETLHVEELTAWISISSGNNNTSRLSKSICRAHHRDYSSDYNVLNAKDWLAVERGGGDGKPLIALRPRENWVIGPKKTETFVELDISGHFFEGKIVGALCMKLLRTPNSEIETVVVPLEVEMSLEKTALKTTGLVSLSLETLAPCKCNTSKSARVALSLRNDAPYSLRLTKVNQDGESKASFEIKSLEGIILFPNATTQVAFVHYANMETREVDPSCKITVLVNDTSFSRMEIPCSDVIGVCSGCLLESSVGYTQRINVDYVNGGERFFSSGLLPHSSVKVENTRESDELILKNWKSQSTVSSLSILDKKDILFPVVLVGNYSSQWITVKNPTQKPIVMQLILNSVEVINNCRIPEILLQPSSSNTLVGNNNTIGPTKYGFSIAKDSSTEAFIHPYGVATLGPIIFQPSNRCEWKSSALIRNNLSGVEWLSLQAFGGSLSLVLHEGHDYPVQSLEFKSNLSSKLNFSFPETLKTSYCSQSMTKEVFAKNTGDIPLEVVRIKVSGAECGLDGFVVHNCAGFSLQPGEQAKLHISYSSDFTSATVKRDLELVSTAGILVVPMEASIVPTCSIDFCRRSIFWMRVKKAIVVLIFAASLIYFIVSLLFPHMNNNTASAKWNSLNVSHNWKIAKSVSSEEALLLECCDPSSEISSPSSVLNLDTEHKIIEPCGDLRVRVGKEKGKRSRRKKKSSGLAVLLSEASSSQSGNSTPSSPLSPTGACTSTPKRKGENPVIEAKNPFSQRSKGPENLSKVNKLVDNTEVSSKSKLDKDFAHEKSVLTRKVASKAAVVPSAAVVVPSATVVVPSAASSNSPIAPHSRAPGAKLQSRKKVECEEEQNYTYDIWGNHLFGHHLAYQSREVSSKPSSSSSAENDSDSFFVRGPQTLIMNNTLLQSVISDLKGNE</sequence>
<dbReference type="GO" id="GO:0016020">
    <property type="term" value="C:membrane"/>
    <property type="evidence" value="ECO:0007669"/>
    <property type="project" value="UniProtKB-SubCell"/>
</dbReference>
<keyword evidence="6 8" id="KW-0472">Membrane</keyword>
<dbReference type="OrthoDB" id="168404at2759"/>
<feature type="compositionally biased region" description="Low complexity" evidence="7">
    <location>
        <begin position="1044"/>
        <end position="1059"/>
    </location>
</feature>
<dbReference type="InterPro" id="IPR039877">
    <property type="entry name" value="TMEM131-like"/>
</dbReference>
<keyword evidence="4" id="KW-0732">Signal</keyword>
<protein>
    <submittedName>
        <fullName evidence="12">Transmembrane protein 131-like</fullName>
    </submittedName>
</protein>
<keyword evidence="13" id="KW-1185">Reference proteome</keyword>
<evidence type="ECO:0000259" key="11">
    <source>
        <dbReference type="Pfam" id="PF24501"/>
    </source>
</evidence>
<dbReference type="PANTHER" id="PTHR22050">
    <property type="entry name" value="RW1 PROTEIN HOMOLOG"/>
    <property type="match status" value="1"/>
</dbReference>
<evidence type="ECO:0000256" key="2">
    <source>
        <dbReference type="ARBA" id="ARBA00006682"/>
    </source>
</evidence>
<evidence type="ECO:0000256" key="7">
    <source>
        <dbReference type="SAM" id="MobiDB-lite"/>
    </source>
</evidence>
<dbReference type="Proteomes" id="UP000325081">
    <property type="component" value="Unassembled WGS sequence"/>
</dbReference>
<evidence type="ECO:0000259" key="9">
    <source>
        <dbReference type="Pfam" id="PF12371"/>
    </source>
</evidence>
<evidence type="ECO:0000256" key="5">
    <source>
        <dbReference type="ARBA" id="ARBA00022989"/>
    </source>
</evidence>
<evidence type="ECO:0000256" key="8">
    <source>
        <dbReference type="SAM" id="Phobius"/>
    </source>
</evidence>
<feature type="domain" description="Transmembrane protein 131-like N-terminal" evidence="9">
    <location>
        <begin position="218"/>
        <end position="301"/>
    </location>
</feature>
<dbReference type="Pfam" id="PF12371">
    <property type="entry name" value="TMEM131_like_N"/>
    <property type="match status" value="1"/>
</dbReference>
<gene>
    <name evidence="12" type="ORF">STAS_11970</name>
</gene>
<feature type="compositionally biased region" description="Basic residues" evidence="7">
    <location>
        <begin position="1023"/>
        <end position="1033"/>
    </location>
</feature>
<accession>A0A5A7PS92</accession>
<comment type="caution">
    <text evidence="12">The sequence shown here is derived from an EMBL/GenBank/DDBJ whole genome shotgun (WGS) entry which is preliminary data.</text>
</comment>
<feature type="region of interest" description="Disordered" evidence="7">
    <location>
        <begin position="1020"/>
        <end position="1108"/>
    </location>
</feature>
<evidence type="ECO:0000313" key="13">
    <source>
        <dbReference type="Proteomes" id="UP000325081"/>
    </source>
</evidence>
<feature type="region of interest" description="Disordered" evidence="7">
    <location>
        <begin position="1149"/>
        <end position="1170"/>
    </location>
</feature>
<dbReference type="InterPro" id="IPR022113">
    <property type="entry name" value="TMEM131L_N"/>
</dbReference>
<organism evidence="12 13">
    <name type="scientific">Striga asiatica</name>
    <name type="common">Asiatic witchweed</name>
    <name type="synonym">Buchnera asiatica</name>
    <dbReference type="NCBI Taxonomy" id="4170"/>
    <lineage>
        <taxon>Eukaryota</taxon>
        <taxon>Viridiplantae</taxon>
        <taxon>Streptophyta</taxon>
        <taxon>Embryophyta</taxon>
        <taxon>Tracheophyta</taxon>
        <taxon>Spermatophyta</taxon>
        <taxon>Magnoliopsida</taxon>
        <taxon>eudicotyledons</taxon>
        <taxon>Gunneridae</taxon>
        <taxon>Pentapetalae</taxon>
        <taxon>asterids</taxon>
        <taxon>lamiids</taxon>
        <taxon>Lamiales</taxon>
        <taxon>Orobanchaceae</taxon>
        <taxon>Buchnereae</taxon>
        <taxon>Striga</taxon>
    </lineage>
</organism>
<dbReference type="InterPro" id="IPR055437">
    <property type="entry name" value="TMEM131L_Ig_5"/>
</dbReference>
<proteinExistence type="inferred from homology"/>
<keyword evidence="3 8" id="KW-0812">Transmembrane</keyword>
<dbReference type="Pfam" id="PF24474">
    <property type="entry name" value="DUF7579"/>
    <property type="match status" value="1"/>
</dbReference>
<feature type="domain" description="DUF7579" evidence="10">
    <location>
        <begin position="479"/>
        <end position="589"/>
    </location>
</feature>
<comment type="subcellular location">
    <subcellularLocation>
        <location evidence="1">Membrane</location>
        <topology evidence="1">Single-pass type I membrane protein</topology>
    </subcellularLocation>
</comment>
<dbReference type="PANTHER" id="PTHR22050:SF0">
    <property type="entry name" value="TRANSMEMBRANE PROTEIN 131 HOMOLOG"/>
    <property type="match status" value="1"/>
</dbReference>
<keyword evidence="5 8" id="KW-1133">Transmembrane helix</keyword>
<dbReference type="AlphaFoldDB" id="A0A5A7PS92"/>
<dbReference type="Pfam" id="PF24501">
    <property type="entry name" value="Ig_TMEM131L_5"/>
    <property type="match status" value="1"/>
</dbReference>
<comment type="similarity">
    <text evidence="2">Belongs to the TMEM131 family.</text>
</comment>
<dbReference type="EMBL" id="BKCP01005006">
    <property type="protein sequence ID" value="GER35675.1"/>
    <property type="molecule type" value="Genomic_DNA"/>
</dbReference>
<evidence type="ECO:0000256" key="4">
    <source>
        <dbReference type="ARBA" id="ARBA00022729"/>
    </source>
</evidence>
<feature type="compositionally biased region" description="Low complexity" evidence="7">
    <location>
        <begin position="1149"/>
        <end position="1160"/>
    </location>
</feature>
<evidence type="ECO:0000259" key="10">
    <source>
        <dbReference type="Pfam" id="PF24474"/>
    </source>
</evidence>
<evidence type="ECO:0000313" key="12">
    <source>
        <dbReference type="EMBL" id="GER35675.1"/>
    </source>
</evidence>
<name>A0A5A7PS92_STRAF</name>
<dbReference type="InterPro" id="IPR056001">
    <property type="entry name" value="DUF7579"/>
</dbReference>
<feature type="transmembrane region" description="Helical" evidence="8">
    <location>
        <begin position="930"/>
        <end position="949"/>
    </location>
</feature>
<evidence type="ECO:0000256" key="6">
    <source>
        <dbReference type="ARBA" id="ARBA00023136"/>
    </source>
</evidence>
<feature type="domain" description="TMEM131L fifth Ig-like" evidence="11">
    <location>
        <begin position="834"/>
        <end position="897"/>
    </location>
</feature>
<reference evidence="13" key="1">
    <citation type="journal article" date="2019" name="Curr. Biol.">
        <title>Genome Sequence of Striga asiatica Provides Insight into the Evolution of Plant Parasitism.</title>
        <authorList>
            <person name="Yoshida S."/>
            <person name="Kim S."/>
            <person name="Wafula E.K."/>
            <person name="Tanskanen J."/>
            <person name="Kim Y.M."/>
            <person name="Honaas L."/>
            <person name="Yang Z."/>
            <person name="Spallek T."/>
            <person name="Conn C.E."/>
            <person name="Ichihashi Y."/>
            <person name="Cheong K."/>
            <person name="Cui S."/>
            <person name="Der J.P."/>
            <person name="Gundlach H."/>
            <person name="Jiao Y."/>
            <person name="Hori C."/>
            <person name="Ishida J.K."/>
            <person name="Kasahara H."/>
            <person name="Kiba T."/>
            <person name="Kim M.S."/>
            <person name="Koo N."/>
            <person name="Laohavisit A."/>
            <person name="Lee Y.H."/>
            <person name="Lumba S."/>
            <person name="McCourt P."/>
            <person name="Mortimer J.C."/>
            <person name="Mutuku J.M."/>
            <person name="Nomura T."/>
            <person name="Sasaki-Sekimoto Y."/>
            <person name="Seto Y."/>
            <person name="Wang Y."/>
            <person name="Wakatake T."/>
            <person name="Sakakibara H."/>
            <person name="Demura T."/>
            <person name="Yamaguchi S."/>
            <person name="Yoneyama K."/>
            <person name="Manabe R.I."/>
            <person name="Nelson D.C."/>
            <person name="Schulman A.H."/>
            <person name="Timko M.P."/>
            <person name="dePamphilis C.W."/>
            <person name="Choi D."/>
            <person name="Shirasu K."/>
        </authorList>
    </citation>
    <scope>NUCLEOTIDE SEQUENCE [LARGE SCALE GENOMIC DNA]</scope>
    <source>
        <strain evidence="13">cv. UVA1</strain>
    </source>
</reference>
<evidence type="ECO:0000256" key="1">
    <source>
        <dbReference type="ARBA" id="ARBA00004479"/>
    </source>
</evidence>
<evidence type="ECO:0000256" key="3">
    <source>
        <dbReference type="ARBA" id="ARBA00022692"/>
    </source>
</evidence>